<dbReference type="AlphaFoldDB" id="A0A1M6E0Y1"/>
<accession>A0A1M6E0Y1</accession>
<name>A0A1M6E0Y1_9ACTN</name>
<protein>
    <submittedName>
        <fullName evidence="1">Uncharacterized protein</fullName>
    </submittedName>
</protein>
<dbReference type="EMBL" id="FQZG01000015">
    <property type="protein sequence ID" value="SHI79063.1"/>
    <property type="molecule type" value="Genomic_DNA"/>
</dbReference>
<organism evidence="1 2">
    <name type="scientific">Tessaracoccus bendigoensis DSM 12906</name>
    <dbReference type="NCBI Taxonomy" id="1123357"/>
    <lineage>
        <taxon>Bacteria</taxon>
        <taxon>Bacillati</taxon>
        <taxon>Actinomycetota</taxon>
        <taxon>Actinomycetes</taxon>
        <taxon>Propionibacteriales</taxon>
        <taxon>Propionibacteriaceae</taxon>
        <taxon>Tessaracoccus</taxon>
    </lineage>
</organism>
<gene>
    <name evidence="1" type="ORF">SAMN02745244_01061</name>
</gene>
<proteinExistence type="predicted"/>
<evidence type="ECO:0000313" key="1">
    <source>
        <dbReference type="EMBL" id="SHI79063.1"/>
    </source>
</evidence>
<evidence type="ECO:0000313" key="2">
    <source>
        <dbReference type="Proteomes" id="UP000184512"/>
    </source>
</evidence>
<sequence length="123" mass="13506">MPFTPAQLAAQMQNPHPFPPPNLATWSASTLANQAPMLAAYFAYWDGVQNWITLNGGNGAPFGWDNLIGLEKNGQQVVLLGPQQTAPFNDAFNDVRTHRGSPGFRLFQASQAAERLIRFLPNL</sequence>
<dbReference type="STRING" id="1123357.SAMN02745244_01061"/>
<keyword evidence="2" id="KW-1185">Reference proteome</keyword>
<dbReference type="Proteomes" id="UP000184512">
    <property type="component" value="Unassembled WGS sequence"/>
</dbReference>
<reference evidence="1 2" key="1">
    <citation type="submission" date="2016-11" db="EMBL/GenBank/DDBJ databases">
        <authorList>
            <person name="Jaros S."/>
            <person name="Januszkiewicz K."/>
            <person name="Wedrychowicz H."/>
        </authorList>
    </citation>
    <scope>NUCLEOTIDE SEQUENCE [LARGE SCALE GENOMIC DNA]</scope>
    <source>
        <strain evidence="1 2">DSM 12906</strain>
    </source>
</reference>